<evidence type="ECO:0000256" key="1">
    <source>
        <dbReference type="SAM" id="MobiDB-lite"/>
    </source>
</evidence>
<feature type="region of interest" description="Disordered" evidence="1">
    <location>
        <begin position="553"/>
        <end position="614"/>
    </location>
</feature>
<dbReference type="Proteomes" id="UP001279410">
    <property type="component" value="Unassembled WGS sequence"/>
</dbReference>
<gene>
    <name evidence="3" type="ORF">AKAME5_002344700</name>
</gene>
<feature type="domain" description="Sodium/hydrogen exchanger regulatory region" evidence="2">
    <location>
        <begin position="464"/>
        <end position="517"/>
    </location>
</feature>
<dbReference type="InterPro" id="IPR032103">
    <property type="entry name" value="NHE_CaM-bd"/>
</dbReference>
<keyword evidence="4" id="KW-1185">Reference proteome</keyword>
<feature type="region of interest" description="Disordered" evidence="1">
    <location>
        <begin position="446"/>
        <end position="468"/>
    </location>
</feature>
<comment type="caution">
    <text evidence="3">The sequence shown here is derived from an EMBL/GenBank/DDBJ whole genome shotgun (WGS) entry which is preliminary data.</text>
</comment>
<evidence type="ECO:0000313" key="3">
    <source>
        <dbReference type="EMBL" id="GLD72123.1"/>
    </source>
</evidence>
<protein>
    <submittedName>
        <fullName evidence="3">Sodium/hydrogen exchanger 2-like isoform X1</fullName>
    </submittedName>
</protein>
<feature type="region of interest" description="Disordered" evidence="1">
    <location>
        <begin position="39"/>
        <end position="69"/>
    </location>
</feature>
<dbReference type="Pfam" id="PF16644">
    <property type="entry name" value="NEXCaM_BD"/>
    <property type="match status" value="1"/>
</dbReference>
<proteinExistence type="predicted"/>
<accession>A0AAD3RK61</accession>
<dbReference type="Gene3D" id="6.10.250.2020">
    <property type="match status" value="1"/>
</dbReference>
<dbReference type="EMBL" id="BRZM01000876">
    <property type="protein sequence ID" value="GLD72123.1"/>
    <property type="molecule type" value="Genomic_DNA"/>
</dbReference>
<sequence length="614" mass="68098">MQACWENDLCAIKEVERGRSKAAGCDGLPAANKIEFEEVTSRPTRPTQEMDEGENIPEESRPAMGEPPAPQIFKQKANIAGTQTPLFLNLPLLSQNYEAFFDAREDNASMHLGLTAPPPQARQLVPARPLEASLEEGDGGEVDKNISYLSTQNLVPAHPTSAPCAEDSSHCNQKSPLGSNSSMATCLWMPMALSGFLVDYHHAGSSDRVVDHVGSLAKLVSTGPAGVPAVVPESLLIMVGSAGGVIWRRSSPAPTSALMLSSFCSHQLSWMQDTSFQGVTENLVPSSGWYAVLGTLWNVLKCLSLYGVCCADFLWETPLLHCLLFKFSDRCCRLWPVASRLSGLDVAEGGGRALQACLLASSLAWWRPSPHGSPPELRSSPTSLFLPYLSYLTSEMLHLWYHGVSNSKPNLMFEQFNRKYLRRFLIREDHQARSSILRVYQELERREQRGDEEAPPPLVDPRSHSRPLLPEEMDSIRRILSRNLQNFNNKQTPAYSRHTLHQDATMDKTRRPLHRHQSLGYTYNTITHWSQRETEFDGSYRVRTGLSRSHTVCSISPRPTLQDSSVPAASAQAGPVDPKSSAAKEDQVSPQHQVPVGRAPKKQLSFVLENEKQQ</sequence>
<evidence type="ECO:0000259" key="2">
    <source>
        <dbReference type="Pfam" id="PF16644"/>
    </source>
</evidence>
<feature type="compositionally biased region" description="Polar residues" evidence="1">
    <location>
        <begin position="553"/>
        <end position="567"/>
    </location>
</feature>
<evidence type="ECO:0000313" key="4">
    <source>
        <dbReference type="Proteomes" id="UP001279410"/>
    </source>
</evidence>
<dbReference type="AlphaFoldDB" id="A0AAD3RK61"/>
<name>A0AAD3RK61_LATJO</name>
<reference evidence="3" key="1">
    <citation type="submission" date="2022-08" db="EMBL/GenBank/DDBJ databases">
        <title>Genome sequencing of akame (Lates japonicus).</title>
        <authorList>
            <person name="Hashiguchi Y."/>
            <person name="Takahashi H."/>
        </authorList>
    </citation>
    <scope>NUCLEOTIDE SEQUENCE</scope>
    <source>
        <strain evidence="3">Kochi</strain>
    </source>
</reference>
<organism evidence="3 4">
    <name type="scientific">Lates japonicus</name>
    <name type="common">Japanese lates</name>
    <dbReference type="NCBI Taxonomy" id="270547"/>
    <lineage>
        <taxon>Eukaryota</taxon>
        <taxon>Metazoa</taxon>
        <taxon>Chordata</taxon>
        <taxon>Craniata</taxon>
        <taxon>Vertebrata</taxon>
        <taxon>Euteleostomi</taxon>
        <taxon>Actinopterygii</taxon>
        <taxon>Neopterygii</taxon>
        <taxon>Teleostei</taxon>
        <taxon>Neoteleostei</taxon>
        <taxon>Acanthomorphata</taxon>
        <taxon>Carangaria</taxon>
        <taxon>Carangaria incertae sedis</taxon>
        <taxon>Centropomidae</taxon>
        <taxon>Lates</taxon>
    </lineage>
</organism>